<dbReference type="Proteomes" id="UP000815325">
    <property type="component" value="Unassembled WGS sequence"/>
</dbReference>
<organism evidence="4 5">
    <name type="scientific">Dunaliella salina</name>
    <name type="common">Green alga</name>
    <name type="synonym">Protococcus salinus</name>
    <dbReference type="NCBI Taxonomy" id="3046"/>
    <lineage>
        <taxon>Eukaryota</taxon>
        <taxon>Viridiplantae</taxon>
        <taxon>Chlorophyta</taxon>
        <taxon>core chlorophytes</taxon>
        <taxon>Chlorophyceae</taxon>
        <taxon>CS clade</taxon>
        <taxon>Chlamydomonadales</taxon>
        <taxon>Dunaliellaceae</taxon>
        <taxon>Dunaliella</taxon>
    </lineage>
</organism>
<dbReference type="EMBL" id="MU069492">
    <property type="protein sequence ID" value="KAF5841203.1"/>
    <property type="molecule type" value="Genomic_DNA"/>
</dbReference>
<dbReference type="Pfam" id="PF02297">
    <property type="entry name" value="COX6B"/>
    <property type="match status" value="1"/>
</dbReference>
<evidence type="ECO:0000256" key="2">
    <source>
        <dbReference type="ARBA" id="ARBA00023128"/>
    </source>
</evidence>
<protein>
    <submittedName>
        <fullName evidence="4">Cytochrome oxidase c subunit VIb-domain-containing protein</fullName>
    </submittedName>
</protein>
<keyword evidence="3" id="KW-1015">Disulfide bond</keyword>
<dbReference type="Gene3D" id="1.10.10.140">
    <property type="entry name" value="Cytochrome c oxidase, subunit VIb"/>
    <property type="match status" value="1"/>
</dbReference>
<keyword evidence="5" id="KW-1185">Reference proteome</keyword>
<sequence>MSSAPPTKSARQACYTARDAFYNCVREQGGLEWTAQHKVPSKCKAARAAFEKECLPSWVKHFDTQQEVSARRARQLRAAIDSQATSAAGSLSGKAA</sequence>
<keyword evidence="2" id="KW-0496">Mitochondrion</keyword>
<dbReference type="InterPro" id="IPR036549">
    <property type="entry name" value="CX6/COA6-like_sf"/>
</dbReference>
<evidence type="ECO:0000256" key="1">
    <source>
        <dbReference type="ARBA" id="ARBA00004173"/>
    </source>
</evidence>
<comment type="caution">
    <text evidence="4">The sequence shown here is derived from an EMBL/GenBank/DDBJ whole genome shotgun (WGS) entry which is preliminary data.</text>
</comment>
<accession>A0ABQ7H2W6</accession>
<dbReference type="SUPFAM" id="SSF47694">
    <property type="entry name" value="Cytochrome c oxidase subunit h"/>
    <property type="match status" value="1"/>
</dbReference>
<evidence type="ECO:0000313" key="5">
    <source>
        <dbReference type="Proteomes" id="UP000815325"/>
    </source>
</evidence>
<reference evidence="4" key="1">
    <citation type="submission" date="2017-08" db="EMBL/GenBank/DDBJ databases">
        <authorList>
            <person name="Polle J.E."/>
            <person name="Barry K."/>
            <person name="Cushman J."/>
            <person name="Schmutz J."/>
            <person name="Tran D."/>
            <person name="Hathwaick L.T."/>
            <person name="Yim W.C."/>
            <person name="Jenkins J."/>
            <person name="Mckie-Krisberg Z.M."/>
            <person name="Prochnik S."/>
            <person name="Lindquist E."/>
            <person name="Dockter R.B."/>
            <person name="Adam C."/>
            <person name="Molina H."/>
            <person name="Bunkerborg J."/>
            <person name="Jin E."/>
            <person name="Buchheim M."/>
            <person name="Magnuson J."/>
        </authorList>
    </citation>
    <scope>NUCLEOTIDE SEQUENCE</scope>
    <source>
        <strain evidence="4">CCAP 19/18</strain>
    </source>
</reference>
<gene>
    <name evidence="4" type="ORF">DUNSADRAFT_14034</name>
</gene>
<dbReference type="InterPro" id="IPR048280">
    <property type="entry name" value="COX6B-like"/>
</dbReference>
<evidence type="ECO:0000313" key="4">
    <source>
        <dbReference type="EMBL" id="KAF5841203.1"/>
    </source>
</evidence>
<name>A0ABQ7H2W6_DUNSA</name>
<evidence type="ECO:0000256" key="3">
    <source>
        <dbReference type="ARBA" id="ARBA00023157"/>
    </source>
</evidence>
<comment type="subcellular location">
    <subcellularLocation>
        <location evidence="1">Mitochondrion</location>
    </subcellularLocation>
</comment>
<dbReference type="InterPro" id="IPR048282">
    <property type="entry name" value="COA6_pln"/>
</dbReference>
<dbReference type="PANTHER" id="PTHR47445">
    <property type="entry name" value="OS08G0441400 PROTEIN"/>
    <property type="match status" value="1"/>
</dbReference>
<proteinExistence type="predicted"/>
<dbReference type="PANTHER" id="PTHR47445:SF1">
    <property type="entry name" value="OS08G0441400 PROTEIN"/>
    <property type="match status" value="1"/>
</dbReference>